<dbReference type="EMBL" id="CADCUQ010000192">
    <property type="protein sequence ID" value="CAA9383170.1"/>
    <property type="molecule type" value="Genomic_DNA"/>
</dbReference>
<dbReference type="Gene3D" id="1.10.150.20">
    <property type="entry name" value="5' to 3' exonuclease, C-terminal subdomain"/>
    <property type="match status" value="1"/>
</dbReference>
<dbReference type="Gene3D" id="3.20.20.140">
    <property type="entry name" value="Metal-dependent hydrolases"/>
    <property type="match status" value="1"/>
</dbReference>
<evidence type="ECO:0000256" key="19">
    <source>
        <dbReference type="ARBA" id="ARBA00044678"/>
    </source>
</evidence>
<comment type="cofactor">
    <cofactor evidence="1">
        <name>Mg(2+)</name>
        <dbReference type="ChEBI" id="CHEBI:18420"/>
    </cofactor>
</comment>
<evidence type="ECO:0000256" key="18">
    <source>
        <dbReference type="ARBA" id="ARBA00044632"/>
    </source>
</evidence>
<evidence type="ECO:0000256" key="1">
    <source>
        <dbReference type="ARBA" id="ARBA00001946"/>
    </source>
</evidence>
<evidence type="ECO:0000259" key="24">
    <source>
        <dbReference type="SMART" id="SM00483"/>
    </source>
</evidence>
<dbReference type="SMART" id="SM00483">
    <property type="entry name" value="POLXc"/>
    <property type="match status" value="1"/>
</dbReference>
<evidence type="ECO:0000256" key="15">
    <source>
        <dbReference type="ARBA" id="ARBA00023204"/>
    </source>
</evidence>
<keyword evidence="10" id="KW-0235">DNA replication</keyword>
<dbReference type="InterPro" id="IPR043519">
    <property type="entry name" value="NT_sf"/>
</dbReference>
<evidence type="ECO:0000256" key="3">
    <source>
        <dbReference type="ARBA" id="ARBA00012417"/>
    </source>
</evidence>
<keyword evidence="9" id="KW-0548">Nucleotidyltransferase</keyword>
<dbReference type="Gene3D" id="3.30.210.10">
    <property type="entry name" value="DNA polymerase, thumb domain"/>
    <property type="match status" value="1"/>
</dbReference>
<keyword evidence="11" id="KW-0227">DNA damage</keyword>
<dbReference type="InterPro" id="IPR029398">
    <property type="entry name" value="PolB_thumb"/>
</dbReference>
<dbReference type="InterPro" id="IPR016195">
    <property type="entry name" value="Pol/histidinol_Pase-like"/>
</dbReference>
<dbReference type="GO" id="GO:0003677">
    <property type="term" value="F:DNA binding"/>
    <property type="evidence" value="ECO:0007669"/>
    <property type="project" value="InterPro"/>
</dbReference>
<dbReference type="AlphaFoldDB" id="A0A6J4NBG5"/>
<gene>
    <name evidence="25" type="ORF">AVDCRST_MAG64-791</name>
</gene>
<keyword evidence="14" id="KW-0915">Sodium</keyword>
<accession>A0A6J4NBG5</accession>
<keyword evidence="8" id="KW-0808">Transferase</keyword>
<evidence type="ECO:0000256" key="12">
    <source>
        <dbReference type="ARBA" id="ARBA00022843"/>
    </source>
</evidence>
<dbReference type="Pfam" id="PF14791">
    <property type="entry name" value="DNA_pol_B_thumb"/>
    <property type="match status" value="1"/>
</dbReference>
<dbReference type="InterPro" id="IPR002008">
    <property type="entry name" value="DNA_pol_X_beta-like"/>
</dbReference>
<feature type="non-terminal residue" evidence="25">
    <location>
        <position position="408"/>
    </location>
</feature>
<evidence type="ECO:0000313" key="25">
    <source>
        <dbReference type="EMBL" id="CAA9383170.1"/>
    </source>
</evidence>
<dbReference type="EC" id="4.2.99.18" evidence="4"/>
<keyword evidence="15" id="KW-0234">DNA repair</keyword>
<keyword evidence="6" id="KW-0488">Methylation</keyword>
<evidence type="ECO:0000256" key="4">
    <source>
        <dbReference type="ARBA" id="ARBA00012720"/>
    </source>
</evidence>
<comment type="catalytic activity">
    <reaction evidence="21">
        <text>DNA(n) + a 2'-deoxyribonucleoside 5'-triphosphate = DNA(n+1) + diphosphate</text>
        <dbReference type="Rhea" id="RHEA:22508"/>
        <dbReference type="Rhea" id="RHEA-COMP:17339"/>
        <dbReference type="Rhea" id="RHEA-COMP:17340"/>
        <dbReference type="ChEBI" id="CHEBI:33019"/>
        <dbReference type="ChEBI" id="CHEBI:61560"/>
        <dbReference type="ChEBI" id="CHEBI:173112"/>
        <dbReference type="EC" id="2.7.7.7"/>
    </reaction>
</comment>
<comment type="catalytic activity">
    <reaction evidence="18">
        <text>2'-deoxyribonucleotide-(2'-deoxyribose 5'-phosphate)-2'-deoxyribonucleotide-DNA = a 3'-end 2'-deoxyribonucleotide-(2,3-dehydro-2,3-deoxyribose 5'-phosphate)-DNA + a 5'-end 5'-phospho-2'-deoxyribonucleoside-DNA + H(+)</text>
        <dbReference type="Rhea" id="RHEA:66592"/>
        <dbReference type="Rhea" id="RHEA-COMP:13180"/>
        <dbReference type="Rhea" id="RHEA-COMP:16897"/>
        <dbReference type="Rhea" id="RHEA-COMP:17067"/>
        <dbReference type="ChEBI" id="CHEBI:15378"/>
        <dbReference type="ChEBI" id="CHEBI:136412"/>
        <dbReference type="ChEBI" id="CHEBI:157695"/>
        <dbReference type="ChEBI" id="CHEBI:167181"/>
        <dbReference type="EC" id="4.2.99.18"/>
    </reaction>
</comment>
<dbReference type="SUPFAM" id="SSF81301">
    <property type="entry name" value="Nucleotidyltransferase"/>
    <property type="match status" value="1"/>
</dbReference>
<evidence type="ECO:0000256" key="13">
    <source>
        <dbReference type="ARBA" id="ARBA00022932"/>
    </source>
</evidence>
<protein>
    <recommendedName>
        <fullName evidence="5">DNA polymerase beta</fullName>
        <ecNumber evidence="3">2.7.7.7</ecNumber>
        <ecNumber evidence="4">4.2.99.18</ecNumber>
    </recommendedName>
    <alternativeName>
        <fullName evidence="16">5'-deoxyribose-phosphate lyase</fullName>
    </alternativeName>
    <alternativeName>
        <fullName evidence="17">AP lyase</fullName>
    </alternativeName>
</protein>
<dbReference type="SUPFAM" id="SSF47802">
    <property type="entry name" value="DNA polymerase beta, N-terminal domain-like"/>
    <property type="match status" value="1"/>
</dbReference>
<dbReference type="SMART" id="SM00278">
    <property type="entry name" value="HhH1"/>
    <property type="match status" value="2"/>
</dbReference>
<evidence type="ECO:0000256" key="10">
    <source>
        <dbReference type="ARBA" id="ARBA00022705"/>
    </source>
</evidence>
<name>A0A6J4NBG5_9BACT</name>
<evidence type="ECO:0000256" key="21">
    <source>
        <dbReference type="ARBA" id="ARBA00049244"/>
    </source>
</evidence>
<evidence type="ECO:0000256" key="6">
    <source>
        <dbReference type="ARBA" id="ARBA00022481"/>
    </source>
</evidence>
<evidence type="ECO:0000256" key="14">
    <source>
        <dbReference type="ARBA" id="ARBA00023053"/>
    </source>
</evidence>
<dbReference type="GO" id="GO:0140078">
    <property type="term" value="F:class I DNA-(apurinic or apyrimidinic site) endonuclease activity"/>
    <property type="evidence" value="ECO:0007669"/>
    <property type="project" value="UniProtKB-EC"/>
</dbReference>
<dbReference type="InterPro" id="IPR003583">
    <property type="entry name" value="Hlx-hairpin-Hlx_DNA-bd_motif"/>
</dbReference>
<keyword evidence="12" id="KW-0832">Ubl conjugation</keyword>
<dbReference type="EC" id="2.7.7.7" evidence="3"/>
<evidence type="ECO:0000256" key="11">
    <source>
        <dbReference type="ARBA" id="ARBA00022763"/>
    </source>
</evidence>
<dbReference type="InterPro" id="IPR022312">
    <property type="entry name" value="DNA_pol_X"/>
</dbReference>
<dbReference type="Gene3D" id="3.30.460.10">
    <property type="entry name" value="Beta Polymerase, domain 2"/>
    <property type="match status" value="1"/>
</dbReference>
<evidence type="ECO:0000256" key="2">
    <source>
        <dbReference type="ARBA" id="ARBA00004496"/>
    </source>
</evidence>
<evidence type="ECO:0000256" key="5">
    <source>
        <dbReference type="ARBA" id="ARBA00020020"/>
    </source>
</evidence>
<proteinExistence type="predicted"/>
<organism evidence="25">
    <name type="scientific">uncultured Phycisphaerae bacterium</name>
    <dbReference type="NCBI Taxonomy" id="904963"/>
    <lineage>
        <taxon>Bacteria</taxon>
        <taxon>Pseudomonadati</taxon>
        <taxon>Planctomycetota</taxon>
        <taxon>Phycisphaerae</taxon>
        <taxon>environmental samples</taxon>
    </lineage>
</organism>
<dbReference type="GO" id="GO:0006281">
    <property type="term" value="P:DNA repair"/>
    <property type="evidence" value="ECO:0007669"/>
    <property type="project" value="UniProtKB-KW"/>
</dbReference>
<dbReference type="PRINTS" id="PR00870">
    <property type="entry name" value="DNAPOLXBETA"/>
</dbReference>
<comment type="function">
    <text evidence="20">Repair polymerase that plays a key role in base-excision repair. During this process, the damaged base is excised by specific DNA glycosylases, the DNA backbone is nicked at the abasic site by an apurinic/apyrimidic (AP) endonuclease, and POLB removes 5'-deoxyribose-phosphate from the preincised AP site acting as a 5'-deoxyribose-phosphate lyase (5'-dRP lyase); through its DNA polymerase activity, it adds one nucleotide to the 3' end of the arising single-nucleotide gap. Conducts 'gap-filling' DNA synthesis in a stepwise distributive fashion rather than in a processive fashion as for other DNA polymerases. It is also able to cleave sugar-phosphate bonds 3' to an intact AP site, acting as an AP lyase.</text>
</comment>
<dbReference type="InterPro" id="IPR037160">
    <property type="entry name" value="DNA_Pol_thumb_sf"/>
</dbReference>
<sequence>MDGFASAKADPTCYPHDNRPSRPLHSPRMSLNQELADLFQNFGRIMELKGESVFKVIAFQKVGRILSDMPGSVREAYDRDELKGVEGIGESSRRIIAEYVRTGRSSEYDEAAASVPAGLLGMLDIPGLGPKTVSLFWKQKGITSLEQLVKALDDGSLKGLKGIGDKKLQAIKEGIEIRAQSSGRLGIVEALPIATGLVERLRRMPEVKQAEYAGSLRRQKETIGDVDLICCGKSPTDGEAIAVAFTKFPEVEKVLGQGTTKASVLTAGGLQVDLRIVPVENFGAALLYFTGSKDHNVRIRGRALDMGLTLNEWGLYKDAEFDAAAKKVGEPPQLKPVASRTEADVYKKLGLAYVEPEMREDRGEVAVAERGELPTLITVADIKGDLHTHTVASDGVHTIEEMAEAAIE</sequence>
<feature type="domain" description="Helix-hairpin-helix DNA-binding motif class 1" evidence="23">
    <location>
        <begin position="155"/>
        <end position="174"/>
    </location>
</feature>
<evidence type="ECO:0000256" key="20">
    <source>
        <dbReference type="ARBA" id="ARBA00045548"/>
    </source>
</evidence>
<dbReference type="PANTHER" id="PTHR11276:SF28">
    <property type="entry name" value="DNA POLYMERASE LAMBDA"/>
    <property type="match status" value="1"/>
</dbReference>
<reference evidence="25" key="1">
    <citation type="submission" date="2020-02" db="EMBL/GenBank/DDBJ databases">
        <authorList>
            <person name="Meier V. D."/>
        </authorList>
    </citation>
    <scope>NUCLEOTIDE SEQUENCE</scope>
    <source>
        <strain evidence="25">AVDCRST_MAG64</strain>
    </source>
</reference>
<feature type="region of interest" description="Disordered" evidence="22">
    <location>
        <begin position="1"/>
        <end position="26"/>
    </location>
</feature>
<dbReference type="InterPro" id="IPR027421">
    <property type="entry name" value="DNA_pol_lamdba_lyase_dom_sf"/>
</dbReference>
<dbReference type="InterPro" id="IPR002054">
    <property type="entry name" value="DNA-dir_DNA_pol_X"/>
</dbReference>
<feature type="domain" description="Helix-hairpin-helix DNA-binding motif class 1" evidence="23">
    <location>
        <begin position="80"/>
        <end position="99"/>
    </location>
</feature>
<evidence type="ECO:0000256" key="17">
    <source>
        <dbReference type="ARBA" id="ARBA00035726"/>
    </source>
</evidence>
<evidence type="ECO:0000256" key="22">
    <source>
        <dbReference type="SAM" id="MobiDB-lite"/>
    </source>
</evidence>
<evidence type="ECO:0000256" key="16">
    <source>
        <dbReference type="ARBA" id="ARBA00035717"/>
    </source>
</evidence>
<feature type="domain" description="DNA-directed DNA polymerase X" evidence="24">
    <location>
        <begin position="30"/>
        <end position="360"/>
    </location>
</feature>
<dbReference type="PANTHER" id="PTHR11276">
    <property type="entry name" value="DNA POLYMERASE TYPE-X FAMILY MEMBER"/>
    <property type="match status" value="1"/>
</dbReference>
<dbReference type="SUPFAM" id="SSF89550">
    <property type="entry name" value="PHP domain-like"/>
    <property type="match status" value="1"/>
</dbReference>
<dbReference type="Pfam" id="PF14520">
    <property type="entry name" value="HHH_5"/>
    <property type="match status" value="1"/>
</dbReference>
<dbReference type="InterPro" id="IPR010996">
    <property type="entry name" value="HHH_MUS81"/>
</dbReference>
<evidence type="ECO:0000256" key="7">
    <source>
        <dbReference type="ARBA" id="ARBA00022634"/>
    </source>
</evidence>
<dbReference type="GO" id="GO:0005737">
    <property type="term" value="C:cytoplasm"/>
    <property type="evidence" value="ECO:0007669"/>
    <property type="project" value="UniProtKB-SubCell"/>
</dbReference>
<dbReference type="GO" id="GO:0003887">
    <property type="term" value="F:DNA-directed DNA polymerase activity"/>
    <property type="evidence" value="ECO:0007669"/>
    <property type="project" value="UniProtKB-KW"/>
</dbReference>
<comment type="subcellular location">
    <subcellularLocation>
        <location evidence="2">Cytoplasm</location>
    </subcellularLocation>
</comment>
<evidence type="ECO:0000259" key="23">
    <source>
        <dbReference type="SMART" id="SM00278"/>
    </source>
</evidence>
<dbReference type="CDD" id="cd00141">
    <property type="entry name" value="NT_POLXc"/>
    <property type="match status" value="1"/>
</dbReference>
<comment type="catalytic activity">
    <reaction evidence="19">
        <text>a 5'-end 2'-deoxyribose-2'-deoxyribonucleotide-DNA = (2E,4S)-4-hydroxypenten-2-al-5-phosphate + a 5'-end 5'-phospho-2'-deoxyribonucleoside-DNA + H(+)</text>
        <dbReference type="Rhea" id="RHEA:76255"/>
        <dbReference type="Rhea" id="RHEA-COMP:13180"/>
        <dbReference type="Rhea" id="RHEA-COMP:18657"/>
        <dbReference type="ChEBI" id="CHEBI:15378"/>
        <dbReference type="ChEBI" id="CHEBI:136412"/>
        <dbReference type="ChEBI" id="CHEBI:195194"/>
        <dbReference type="ChEBI" id="CHEBI:195195"/>
    </reaction>
</comment>
<evidence type="ECO:0000256" key="8">
    <source>
        <dbReference type="ARBA" id="ARBA00022679"/>
    </source>
</evidence>
<keyword evidence="13" id="KW-0239">DNA-directed DNA polymerase</keyword>
<evidence type="ECO:0000256" key="9">
    <source>
        <dbReference type="ARBA" id="ARBA00022695"/>
    </source>
</evidence>
<dbReference type="SUPFAM" id="SSF158702">
    <property type="entry name" value="Sec63 N-terminal domain-like"/>
    <property type="match status" value="1"/>
</dbReference>
<keyword evidence="7" id="KW-0237">DNA synthesis</keyword>
<dbReference type="Gene3D" id="1.10.150.110">
    <property type="entry name" value="DNA polymerase beta, N-terminal domain-like"/>
    <property type="match status" value="1"/>
</dbReference>
<dbReference type="Pfam" id="PF14716">
    <property type="entry name" value="HHH_8"/>
    <property type="match status" value="1"/>
</dbReference>